<dbReference type="Gene3D" id="1.20.1250.20">
    <property type="entry name" value="MFS general substrate transporter like domains"/>
    <property type="match status" value="1"/>
</dbReference>
<dbReference type="InterPro" id="IPR036259">
    <property type="entry name" value="MFS_trans_sf"/>
</dbReference>
<dbReference type="PANTHER" id="PTHR23511:SF45">
    <property type="entry name" value="SVOP LIKE"/>
    <property type="match status" value="1"/>
</dbReference>
<feature type="domain" description="Major facilitator superfamily (MFS) profile" evidence="8">
    <location>
        <begin position="34"/>
        <end position="427"/>
    </location>
</feature>
<protein>
    <recommendedName>
        <fullName evidence="8">Major facilitator superfamily (MFS) profile domain-containing protein</fullName>
    </recommendedName>
</protein>
<evidence type="ECO:0000256" key="6">
    <source>
        <dbReference type="ARBA" id="ARBA00023136"/>
    </source>
</evidence>
<feature type="transmembrane region" description="Helical" evidence="7">
    <location>
        <begin position="339"/>
        <end position="361"/>
    </location>
</feature>
<feature type="transmembrane region" description="Helical" evidence="7">
    <location>
        <begin position="373"/>
        <end position="393"/>
    </location>
</feature>
<sequence>MPAMYTEERDPEEKTFTVEDAIEKIGFGFLPLKIYVICKTLIATDALEIMLLSLLATEVQCEWSLSEGQVAFISTAVFFGMAVASPVFGLFGDKFGRKVTLLHSAIWVAFFGVLTTFSPVYIWLLLLRGLVGVGMGGIPQGYNLIAEYIPSRYRAKLIVMGETFWCAGSLFEIMLAAFVTPVLGWRWLVALTALPVIVAAFGMAFVPESARYLVAAGERERALSILQAAAKAKHTSLPPGTLSKSIKQEPRGSPRDLFSPEYLRSTLLLWPMWFGVSFAYYGIVLASPLILSHEKDNATVLLVSFLLIDRIGRRKTGILLCVLAATFLALLLLKVSPKWLTFFVFGVRGTTLTAFNLSFVYTIELYPTTVRAVGLGICTGFARFASMVTPFFAQMMLVWSLPLTVGIYSAVCLVCGLLMLLMPIETKGRPLMNHSLSRSSSRTFGFLISHLLSPNHSLDLKSRGQIVIQQSAILRQRREVVVVDVDGDEDAGGADAVAGCLKAADRLGTRSLPGRQCLSGFTQTLCTAGVQSPVKIFLAVTVRGVETRLAAAECGQKLQ</sequence>
<keyword evidence="10" id="KW-1185">Reference proteome</keyword>
<comment type="similarity">
    <text evidence="2">Belongs to the major facilitator superfamily.</text>
</comment>
<feature type="transmembrane region" description="Helical" evidence="7">
    <location>
        <begin position="68"/>
        <end position="92"/>
    </location>
</feature>
<dbReference type="GO" id="GO:0016020">
    <property type="term" value="C:membrane"/>
    <property type="evidence" value="ECO:0007669"/>
    <property type="project" value="UniProtKB-SubCell"/>
</dbReference>
<evidence type="ECO:0000256" key="1">
    <source>
        <dbReference type="ARBA" id="ARBA00004141"/>
    </source>
</evidence>
<evidence type="ECO:0000313" key="9">
    <source>
        <dbReference type="EMBL" id="KAK7481536.1"/>
    </source>
</evidence>
<evidence type="ECO:0000313" key="10">
    <source>
        <dbReference type="Proteomes" id="UP001519460"/>
    </source>
</evidence>
<dbReference type="Pfam" id="PF00083">
    <property type="entry name" value="Sugar_tr"/>
    <property type="match status" value="1"/>
</dbReference>
<keyword evidence="6 7" id="KW-0472">Membrane</keyword>
<dbReference type="AlphaFoldDB" id="A0ABD0K2L4"/>
<dbReference type="InterPro" id="IPR020846">
    <property type="entry name" value="MFS_dom"/>
</dbReference>
<accession>A0ABD0K2L4</accession>
<dbReference type="InterPro" id="IPR005828">
    <property type="entry name" value="MFS_sugar_transport-like"/>
</dbReference>
<evidence type="ECO:0000256" key="3">
    <source>
        <dbReference type="ARBA" id="ARBA00022448"/>
    </source>
</evidence>
<feature type="transmembrane region" description="Helical" evidence="7">
    <location>
        <begin position="317"/>
        <end position="333"/>
    </location>
</feature>
<keyword evidence="4 7" id="KW-0812">Transmembrane</keyword>
<dbReference type="EMBL" id="JACVVK020000260">
    <property type="protein sequence ID" value="KAK7481536.1"/>
    <property type="molecule type" value="Genomic_DNA"/>
</dbReference>
<keyword evidence="5 7" id="KW-1133">Transmembrane helix</keyword>
<evidence type="ECO:0000256" key="7">
    <source>
        <dbReference type="SAM" id="Phobius"/>
    </source>
</evidence>
<feature type="transmembrane region" description="Helical" evidence="7">
    <location>
        <begin position="185"/>
        <end position="206"/>
    </location>
</feature>
<dbReference type="SUPFAM" id="SSF103473">
    <property type="entry name" value="MFS general substrate transporter"/>
    <property type="match status" value="1"/>
</dbReference>
<feature type="transmembrane region" description="Helical" evidence="7">
    <location>
        <begin position="399"/>
        <end position="422"/>
    </location>
</feature>
<comment type="subcellular location">
    <subcellularLocation>
        <location evidence="1">Membrane</location>
        <topology evidence="1">Multi-pass membrane protein</topology>
    </subcellularLocation>
</comment>
<comment type="caution">
    <text evidence="9">The sequence shown here is derived from an EMBL/GenBank/DDBJ whole genome shotgun (WGS) entry which is preliminary data.</text>
</comment>
<feature type="transmembrane region" description="Helical" evidence="7">
    <location>
        <begin position="99"/>
        <end position="117"/>
    </location>
</feature>
<evidence type="ECO:0000259" key="8">
    <source>
        <dbReference type="PROSITE" id="PS50850"/>
    </source>
</evidence>
<feature type="non-terminal residue" evidence="9">
    <location>
        <position position="559"/>
    </location>
</feature>
<dbReference type="PROSITE" id="PS50850">
    <property type="entry name" value="MFS"/>
    <property type="match status" value="1"/>
</dbReference>
<keyword evidence="3" id="KW-0813">Transport</keyword>
<evidence type="ECO:0000256" key="4">
    <source>
        <dbReference type="ARBA" id="ARBA00022692"/>
    </source>
</evidence>
<organism evidence="9 10">
    <name type="scientific">Batillaria attramentaria</name>
    <dbReference type="NCBI Taxonomy" id="370345"/>
    <lineage>
        <taxon>Eukaryota</taxon>
        <taxon>Metazoa</taxon>
        <taxon>Spiralia</taxon>
        <taxon>Lophotrochozoa</taxon>
        <taxon>Mollusca</taxon>
        <taxon>Gastropoda</taxon>
        <taxon>Caenogastropoda</taxon>
        <taxon>Sorbeoconcha</taxon>
        <taxon>Cerithioidea</taxon>
        <taxon>Batillariidae</taxon>
        <taxon>Batillaria</taxon>
    </lineage>
</organism>
<evidence type="ECO:0000256" key="5">
    <source>
        <dbReference type="ARBA" id="ARBA00022989"/>
    </source>
</evidence>
<reference evidence="9 10" key="1">
    <citation type="journal article" date="2023" name="Sci. Data">
        <title>Genome assembly of the Korean intertidal mud-creeper Batillaria attramentaria.</title>
        <authorList>
            <person name="Patra A.K."/>
            <person name="Ho P.T."/>
            <person name="Jun S."/>
            <person name="Lee S.J."/>
            <person name="Kim Y."/>
            <person name="Won Y.J."/>
        </authorList>
    </citation>
    <scope>NUCLEOTIDE SEQUENCE [LARGE SCALE GENOMIC DNA]</scope>
    <source>
        <strain evidence="9">Wonlab-2016</strain>
    </source>
</reference>
<name>A0ABD0K2L4_9CAEN</name>
<evidence type="ECO:0000256" key="2">
    <source>
        <dbReference type="ARBA" id="ARBA00008335"/>
    </source>
</evidence>
<gene>
    <name evidence="9" type="ORF">BaRGS_00027185</name>
</gene>
<dbReference type="Proteomes" id="UP001519460">
    <property type="component" value="Unassembled WGS sequence"/>
</dbReference>
<proteinExistence type="inferred from homology"/>
<feature type="transmembrane region" description="Helical" evidence="7">
    <location>
        <begin position="267"/>
        <end position="291"/>
    </location>
</feature>
<feature type="transmembrane region" description="Helical" evidence="7">
    <location>
        <begin position="157"/>
        <end position="179"/>
    </location>
</feature>
<dbReference type="PANTHER" id="PTHR23511">
    <property type="entry name" value="SYNAPTIC VESICLE GLYCOPROTEIN 2"/>
    <property type="match status" value="1"/>
</dbReference>